<dbReference type="SMART" id="SM00448">
    <property type="entry name" value="REC"/>
    <property type="match status" value="1"/>
</dbReference>
<keyword evidence="10" id="KW-1133">Transmembrane helix</keyword>
<evidence type="ECO:0000256" key="1">
    <source>
        <dbReference type="ARBA" id="ARBA00000085"/>
    </source>
</evidence>
<dbReference type="Pfam" id="PF00512">
    <property type="entry name" value="HisKA"/>
    <property type="match status" value="1"/>
</dbReference>
<dbReference type="InterPro" id="IPR005467">
    <property type="entry name" value="His_kinase_dom"/>
</dbReference>
<feature type="domain" description="Histidine kinase" evidence="11">
    <location>
        <begin position="1135"/>
        <end position="1344"/>
    </location>
</feature>
<evidence type="ECO:0000256" key="4">
    <source>
        <dbReference type="ARBA" id="ARBA00022679"/>
    </source>
</evidence>
<evidence type="ECO:0000256" key="6">
    <source>
        <dbReference type="ARBA" id="ARBA00022777"/>
    </source>
</evidence>
<dbReference type="Pfam" id="PF13185">
    <property type="entry name" value="GAF_2"/>
    <property type="match status" value="1"/>
</dbReference>
<dbReference type="InterPro" id="IPR011006">
    <property type="entry name" value="CheY-like_superfamily"/>
</dbReference>
<keyword evidence="4" id="KW-0808">Transferase</keyword>
<dbReference type="InterPro" id="IPR000700">
    <property type="entry name" value="PAS-assoc_C"/>
</dbReference>
<dbReference type="PANTHER" id="PTHR43065">
    <property type="entry name" value="SENSOR HISTIDINE KINASE"/>
    <property type="match status" value="1"/>
</dbReference>
<evidence type="ECO:0000256" key="8">
    <source>
        <dbReference type="ARBA" id="ARBA00023012"/>
    </source>
</evidence>
<feature type="transmembrane region" description="Helical" evidence="10">
    <location>
        <begin position="157"/>
        <end position="178"/>
    </location>
</feature>
<dbReference type="NCBIfam" id="TIGR00229">
    <property type="entry name" value="sensory_box"/>
    <property type="match status" value="2"/>
</dbReference>
<reference evidence="15 16" key="1">
    <citation type="journal article" date="2023" name="Antonie Van Leeuwenhoek">
        <title>Mesoterricola silvestris gen. nov., sp. nov., Mesoterricola sediminis sp. nov., Geothrix oryzae sp. nov., Geothrix edaphica sp. nov., Geothrix rubra sp. nov., and Geothrix limicola sp. nov., six novel members of Acidobacteriota isolated from soils.</title>
        <authorList>
            <person name="Itoh H."/>
            <person name="Sugisawa Y."/>
            <person name="Mise K."/>
            <person name="Xu Z."/>
            <person name="Kuniyasu M."/>
            <person name="Ushijima N."/>
            <person name="Kawano K."/>
            <person name="Kobayashi E."/>
            <person name="Shiratori Y."/>
            <person name="Masuda Y."/>
            <person name="Senoo K."/>
        </authorList>
    </citation>
    <scope>NUCLEOTIDE SEQUENCE [LARGE SCALE GENOMIC DNA]</scope>
    <source>
        <strain evidence="15 16">Red804</strain>
    </source>
</reference>
<dbReference type="CDD" id="cd00130">
    <property type="entry name" value="PAS"/>
    <property type="match status" value="2"/>
</dbReference>
<dbReference type="Gene3D" id="3.30.450.20">
    <property type="entry name" value="PAS domain"/>
    <property type="match status" value="3"/>
</dbReference>
<organism evidence="15 16">
    <name type="scientific">Geothrix limicola</name>
    <dbReference type="NCBI Taxonomy" id="2927978"/>
    <lineage>
        <taxon>Bacteria</taxon>
        <taxon>Pseudomonadati</taxon>
        <taxon>Acidobacteriota</taxon>
        <taxon>Holophagae</taxon>
        <taxon>Holophagales</taxon>
        <taxon>Holophagaceae</taxon>
        <taxon>Geothrix</taxon>
    </lineage>
</organism>
<dbReference type="Gene3D" id="3.30.565.10">
    <property type="entry name" value="Histidine kinase-like ATPase, C-terminal domain"/>
    <property type="match status" value="1"/>
</dbReference>
<evidence type="ECO:0000256" key="9">
    <source>
        <dbReference type="PROSITE-ProRule" id="PRU00169"/>
    </source>
</evidence>
<evidence type="ECO:0000259" key="13">
    <source>
        <dbReference type="PROSITE" id="PS50112"/>
    </source>
</evidence>
<dbReference type="SMART" id="SM00065">
    <property type="entry name" value="GAF"/>
    <property type="match status" value="1"/>
</dbReference>
<dbReference type="SUPFAM" id="SSF55874">
    <property type="entry name" value="ATPase domain of HSP90 chaperone/DNA topoisomerase II/histidine kinase"/>
    <property type="match status" value="1"/>
</dbReference>
<evidence type="ECO:0000256" key="10">
    <source>
        <dbReference type="SAM" id="Phobius"/>
    </source>
</evidence>
<proteinExistence type="predicted"/>
<gene>
    <name evidence="15" type="ORF">GETHLI_03580</name>
</gene>
<dbReference type="InterPro" id="IPR003661">
    <property type="entry name" value="HisK_dim/P_dom"/>
</dbReference>
<evidence type="ECO:0000259" key="12">
    <source>
        <dbReference type="PROSITE" id="PS50110"/>
    </source>
</evidence>
<keyword evidence="5" id="KW-0547">Nucleotide-binding</keyword>
<dbReference type="PROSITE" id="PS50112">
    <property type="entry name" value="PAS"/>
    <property type="match status" value="2"/>
</dbReference>
<dbReference type="InterPro" id="IPR003594">
    <property type="entry name" value="HATPase_dom"/>
</dbReference>
<dbReference type="InterPro" id="IPR001610">
    <property type="entry name" value="PAC"/>
</dbReference>
<dbReference type="Pfam" id="PF13426">
    <property type="entry name" value="PAS_9"/>
    <property type="match status" value="2"/>
</dbReference>
<keyword evidence="10" id="KW-0812">Transmembrane</keyword>
<name>A0ABQ5QBP3_9BACT</name>
<keyword evidence="10" id="KW-0472">Membrane</keyword>
<keyword evidence="6" id="KW-0418">Kinase</keyword>
<dbReference type="Pfam" id="PF00072">
    <property type="entry name" value="Response_reg"/>
    <property type="match status" value="1"/>
</dbReference>
<dbReference type="EC" id="2.7.13.3" evidence="2"/>
<feature type="modified residue" description="4-aspartylphosphate" evidence="9">
    <location>
        <position position="1417"/>
    </location>
</feature>
<dbReference type="InterPro" id="IPR036890">
    <property type="entry name" value="HATPase_C_sf"/>
</dbReference>
<dbReference type="InterPro" id="IPR000014">
    <property type="entry name" value="PAS"/>
</dbReference>
<dbReference type="Pfam" id="PF02518">
    <property type="entry name" value="HATPase_c"/>
    <property type="match status" value="1"/>
</dbReference>
<dbReference type="EMBL" id="BSDE01000001">
    <property type="protein sequence ID" value="GLH71856.1"/>
    <property type="molecule type" value="Genomic_DNA"/>
</dbReference>
<feature type="domain" description="PAS" evidence="13">
    <location>
        <begin position="990"/>
        <end position="1034"/>
    </location>
</feature>
<sequence length="1493" mass="161604">MVLPASPQGVLSSEAARRLRTVLSLAAGVGACLAAISALLGRPALAAFGSTFVPMSPLAAVGVVLLSGILLAMDRWPSSASARRVACGVAGGVALLSFGFTAGHLQGETMTLERWLVLGRSDVQLTSMLTDLAMFGAALSALCRWGRPHASWASRQAAALLALIPLLISTVVLVSYAAGAPLLYGSGHIPMALPTALCMASLGLALHWSAGCDTWPLAVFGGGPGPAAEWSIFGFPAGVLTLFLLIGGLVVTGGAFVLRSQIRAARGRVQAELESIADLKARQIAAWYGERRADADLISGSDLIQSQLRRFLSGAREAPTEKDLSLWMSGFQKRAYRCVALFDGRGNLRVSAPAGEIPGLPDLLERTQALAFAGVSAADFREEPNHAGIHLRWWVPIPSTAAQAKAVGVLLLEVDPREFLYPLIQSWPTASASAETVLVRRDQGEVVVLNELRHQPGSALNLRYDLATQSNLPAVRAGQGSEGLMEGRDYRGQEVLAVLKGIPGTGWHMVVKVDETEIFGPLRQQVWTGGLSLVGLLALVGAGLGLMLRRHDAEMVRKQLNLAQRFEWLMREANDIILLTDEQGAILEANRQAVTCYGYELPELLRMNIVDLRSSEFRAEGRELFQQTQKLGSLRFESVHCRRDGSTFPVDVSARAVPLDGAMRVIVFVRDITAREMQEAELLRMTRLYAALSQVNQAIVWSTSREALFSRICEIMVEFGRFSMAWVGVSEPLSNRVSVAASYGDATGYLRGIQVETGASRLGTGPVGTAIREGRACVENDFLASLATKPWHAAAAGTGYRAMAAFPIRQSGEVIGALAVYAVVRDFFGDRECALLEEAAVDISFCLDHLAGEARRRDTERALLESERFLTEAQEAGGIGTYTWFIPEDRWRSSPFLDGIFGIGPEYPRDEKGWLNLVAPEFRTTMEAYVAGIIERHERFDLDYPIVRVCDGARRWVHGQGDLQWDSAGRPVALTGIIQDITVRREAERSIRKISVAIEQSPLSVLITNPKGDIEYVNPAFTQVTGYRADEVLGLNPRLLRSPRTPQSQYQTMWDTLGRGETWVGEFENLRKNGEIFYERATLAPVRDEMGGLVNYIAIKEDITQEKRDEAERRSLESQLQQSQKLESLGSLAGGVAHDMNNVLGAILGLASALQETAVPDSPALKNLDTIINACLRGRGVVKSLLYFAKKDLQEERLLDLNELVREMTQLLSHTTLKRVELSLDLQEGLNPLRGDPGALSHALMNLCVNAIDAMPGGGLLQIKSEQSAEGDLLLHVRDSGEGMSADVLSKAMEPFFTTKPKGKGTGLGLAMVYGTMKAHEGSFDLISAPGQGTEAILCFPASRVEGAGSRMPAASPATADPGGRLRVLLVDDDELIREAVAPMLEVLGHDVATAKDGFDAVKWLESGHQADLVILDMNMPVMNGAEALPRILALRPGLPVIMATGYSDHEVAPLLEGRPSVSSLRKPFSLKEVRHAIATLGPKACQRSDSAV</sequence>
<feature type="domain" description="PAS" evidence="13">
    <location>
        <begin position="562"/>
        <end position="632"/>
    </location>
</feature>
<dbReference type="Gene3D" id="1.10.287.130">
    <property type="match status" value="1"/>
</dbReference>
<evidence type="ECO:0000256" key="7">
    <source>
        <dbReference type="ARBA" id="ARBA00022840"/>
    </source>
</evidence>
<dbReference type="InterPro" id="IPR035965">
    <property type="entry name" value="PAS-like_dom_sf"/>
</dbReference>
<dbReference type="PANTHER" id="PTHR43065:SF46">
    <property type="entry name" value="C4-DICARBOXYLATE TRANSPORT SENSOR PROTEIN DCTB"/>
    <property type="match status" value="1"/>
</dbReference>
<dbReference type="PROSITE" id="PS50109">
    <property type="entry name" value="HIS_KIN"/>
    <property type="match status" value="1"/>
</dbReference>
<dbReference type="Gene3D" id="2.10.70.100">
    <property type="match status" value="1"/>
</dbReference>
<feature type="transmembrane region" description="Helical" evidence="10">
    <location>
        <begin position="52"/>
        <end position="73"/>
    </location>
</feature>
<dbReference type="InterPro" id="IPR029016">
    <property type="entry name" value="GAF-like_dom_sf"/>
</dbReference>
<evidence type="ECO:0000313" key="15">
    <source>
        <dbReference type="EMBL" id="GLH71856.1"/>
    </source>
</evidence>
<dbReference type="InterPro" id="IPR003018">
    <property type="entry name" value="GAF"/>
</dbReference>
<comment type="caution">
    <text evidence="15">The sequence shown here is derived from an EMBL/GenBank/DDBJ whole genome shotgun (WGS) entry which is preliminary data.</text>
</comment>
<dbReference type="PRINTS" id="PR00344">
    <property type="entry name" value="BCTRLSENSOR"/>
</dbReference>
<feature type="transmembrane region" description="Helical" evidence="10">
    <location>
        <begin position="21"/>
        <end position="40"/>
    </location>
</feature>
<keyword evidence="16" id="KW-1185">Reference proteome</keyword>
<dbReference type="Proteomes" id="UP001165069">
    <property type="component" value="Unassembled WGS sequence"/>
</dbReference>
<dbReference type="InterPro" id="IPR004358">
    <property type="entry name" value="Sig_transdc_His_kin-like_C"/>
</dbReference>
<dbReference type="SUPFAM" id="SSF47384">
    <property type="entry name" value="Homodimeric domain of signal transducing histidine kinase"/>
    <property type="match status" value="1"/>
</dbReference>
<feature type="domain" description="Response regulatory" evidence="12">
    <location>
        <begin position="1367"/>
        <end position="1482"/>
    </location>
</feature>
<dbReference type="CDD" id="cd00156">
    <property type="entry name" value="REC"/>
    <property type="match status" value="1"/>
</dbReference>
<accession>A0ABQ5QBP3</accession>
<keyword evidence="3 9" id="KW-0597">Phosphoprotein</keyword>
<dbReference type="SMART" id="SM00091">
    <property type="entry name" value="PAS"/>
    <property type="match status" value="2"/>
</dbReference>
<dbReference type="InterPro" id="IPR001789">
    <property type="entry name" value="Sig_transdc_resp-reg_receiver"/>
</dbReference>
<evidence type="ECO:0000259" key="14">
    <source>
        <dbReference type="PROSITE" id="PS50113"/>
    </source>
</evidence>
<evidence type="ECO:0000256" key="3">
    <source>
        <dbReference type="ARBA" id="ARBA00022553"/>
    </source>
</evidence>
<dbReference type="SUPFAM" id="SSF55781">
    <property type="entry name" value="GAF domain-like"/>
    <property type="match status" value="1"/>
</dbReference>
<evidence type="ECO:0000256" key="2">
    <source>
        <dbReference type="ARBA" id="ARBA00012438"/>
    </source>
</evidence>
<feature type="transmembrane region" description="Helical" evidence="10">
    <location>
        <begin position="232"/>
        <end position="258"/>
    </location>
</feature>
<comment type="catalytic activity">
    <reaction evidence="1">
        <text>ATP + protein L-histidine = ADP + protein N-phospho-L-histidine.</text>
        <dbReference type="EC" id="2.7.13.3"/>
    </reaction>
</comment>
<dbReference type="Gene3D" id="3.40.50.2300">
    <property type="match status" value="1"/>
</dbReference>
<dbReference type="RefSeq" id="WP_285569503.1">
    <property type="nucleotide sequence ID" value="NZ_BSDE01000001.1"/>
</dbReference>
<dbReference type="CDD" id="cd00082">
    <property type="entry name" value="HisKA"/>
    <property type="match status" value="1"/>
</dbReference>
<dbReference type="SMART" id="SM00387">
    <property type="entry name" value="HATPase_c"/>
    <property type="match status" value="1"/>
</dbReference>
<protein>
    <recommendedName>
        <fullName evidence="2">histidine kinase</fullName>
        <ecNumber evidence="2">2.7.13.3</ecNumber>
    </recommendedName>
</protein>
<dbReference type="PROSITE" id="PS50113">
    <property type="entry name" value="PAC"/>
    <property type="match status" value="2"/>
</dbReference>
<feature type="transmembrane region" description="Helical" evidence="10">
    <location>
        <begin position="85"/>
        <end position="105"/>
    </location>
</feature>
<dbReference type="SMART" id="SM00086">
    <property type="entry name" value="PAC"/>
    <property type="match status" value="3"/>
</dbReference>
<evidence type="ECO:0000256" key="5">
    <source>
        <dbReference type="ARBA" id="ARBA00022741"/>
    </source>
</evidence>
<feature type="transmembrane region" description="Helical" evidence="10">
    <location>
        <begin position="526"/>
        <end position="548"/>
    </location>
</feature>
<feature type="transmembrane region" description="Helical" evidence="10">
    <location>
        <begin position="125"/>
        <end position="145"/>
    </location>
</feature>
<keyword evidence="8" id="KW-0902">Two-component regulatory system</keyword>
<dbReference type="SUPFAM" id="SSF55785">
    <property type="entry name" value="PYP-like sensor domain (PAS domain)"/>
    <property type="match status" value="3"/>
</dbReference>
<dbReference type="SMART" id="SM00388">
    <property type="entry name" value="HisKA"/>
    <property type="match status" value="1"/>
</dbReference>
<feature type="domain" description="PAC" evidence="14">
    <location>
        <begin position="1063"/>
        <end position="1115"/>
    </location>
</feature>
<keyword evidence="7" id="KW-0067">ATP-binding</keyword>
<evidence type="ECO:0000313" key="16">
    <source>
        <dbReference type="Proteomes" id="UP001165069"/>
    </source>
</evidence>
<dbReference type="CDD" id="cd18774">
    <property type="entry name" value="PDC2_HK_sensor"/>
    <property type="match status" value="1"/>
</dbReference>
<dbReference type="InterPro" id="IPR036097">
    <property type="entry name" value="HisK_dim/P_sf"/>
</dbReference>
<feature type="domain" description="PAC" evidence="14">
    <location>
        <begin position="940"/>
        <end position="993"/>
    </location>
</feature>
<dbReference type="PROSITE" id="PS50110">
    <property type="entry name" value="RESPONSE_REGULATORY"/>
    <property type="match status" value="1"/>
</dbReference>
<dbReference type="SUPFAM" id="SSF52172">
    <property type="entry name" value="CheY-like"/>
    <property type="match status" value="1"/>
</dbReference>
<dbReference type="Gene3D" id="3.30.450.40">
    <property type="match status" value="1"/>
</dbReference>
<evidence type="ECO:0000259" key="11">
    <source>
        <dbReference type="PROSITE" id="PS50109"/>
    </source>
</evidence>